<dbReference type="EMBL" id="CP015118">
    <property type="protein sequence ID" value="ARN19784.1"/>
    <property type="molecule type" value="Genomic_DNA"/>
</dbReference>
<accession>A0A1W6L699</accession>
<keyword evidence="2" id="KW-1185">Reference proteome</keyword>
<organism evidence="1 2">
    <name type="scientific">Piscinibacter gummiphilus</name>
    <dbReference type="NCBI Taxonomy" id="946333"/>
    <lineage>
        <taxon>Bacteria</taxon>
        <taxon>Pseudomonadati</taxon>
        <taxon>Pseudomonadota</taxon>
        <taxon>Betaproteobacteria</taxon>
        <taxon>Burkholderiales</taxon>
        <taxon>Sphaerotilaceae</taxon>
        <taxon>Piscinibacter</taxon>
    </lineage>
</organism>
<evidence type="ECO:0000313" key="2">
    <source>
        <dbReference type="Proteomes" id="UP000193427"/>
    </source>
</evidence>
<dbReference type="PROSITE" id="PS51257">
    <property type="entry name" value="PROKAR_LIPOPROTEIN"/>
    <property type="match status" value="1"/>
</dbReference>
<sequence>MTTLRLVATTALAFAAAVLSACATPGEAPPQARVRIVFHPYAETLRMRIAELPQACLPPRQAVAAGRFDLVPRARGELGLPHPPTGKSGFSEGFVTAGTPFVFASDFDPNGTPGRFRSCYVGTAFVPEAGADYELRIELVPGGCEHTVRQFGADGVPDIASPMSPILRSCP</sequence>
<gene>
    <name evidence="1" type="ORF">A4W93_07585</name>
</gene>
<dbReference type="KEGG" id="rgu:A4W93_07585"/>
<dbReference type="STRING" id="946333.A4W93_07585"/>
<name>A0A1W6L699_9BURK</name>
<dbReference type="RefSeq" id="WP_085750052.1">
    <property type="nucleotide sequence ID" value="NZ_BSPR01000008.1"/>
</dbReference>
<dbReference type="AlphaFoldDB" id="A0A1W6L699"/>
<reference evidence="1 2" key="1">
    <citation type="submission" date="2016-04" db="EMBL/GenBank/DDBJ databases">
        <title>Complete genome sequence of natural rubber-degrading, novel Gram-negative bacterium, Rhizobacter gummiphilus strain NS21.</title>
        <authorList>
            <person name="Tabata M."/>
            <person name="Kasai D."/>
            <person name="Fukuda M."/>
        </authorList>
    </citation>
    <scope>NUCLEOTIDE SEQUENCE [LARGE SCALE GENOMIC DNA]</scope>
    <source>
        <strain evidence="1 2">NS21</strain>
    </source>
</reference>
<proteinExistence type="predicted"/>
<dbReference type="OrthoDB" id="8774604at2"/>
<dbReference type="Proteomes" id="UP000193427">
    <property type="component" value="Chromosome"/>
</dbReference>
<protein>
    <submittedName>
        <fullName evidence="1">Uncharacterized protein</fullName>
    </submittedName>
</protein>
<evidence type="ECO:0000313" key="1">
    <source>
        <dbReference type="EMBL" id="ARN19784.1"/>
    </source>
</evidence>